<dbReference type="EMBL" id="AOSV01000013">
    <property type="protein sequence ID" value="EMG37769.1"/>
    <property type="molecule type" value="Genomic_DNA"/>
</dbReference>
<dbReference type="InterPro" id="IPR027417">
    <property type="entry name" value="P-loop_NTPase"/>
</dbReference>
<dbReference type="InterPro" id="IPR052026">
    <property type="entry name" value="ExeA_AAA_ATPase_DNA-bind"/>
</dbReference>
<keyword evidence="1" id="KW-0472">Membrane</keyword>
<dbReference type="InterPro" id="IPR049945">
    <property type="entry name" value="AAA_22"/>
</dbReference>
<dbReference type="SUPFAM" id="SSF52540">
    <property type="entry name" value="P-loop containing nucleoside triphosphate hydrolases"/>
    <property type="match status" value="1"/>
</dbReference>
<dbReference type="AlphaFoldDB" id="M5PUL2"/>
<evidence type="ECO:0000256" key="1">
    <source>
        <dbReference type="SAM" id="Phobius"/>
    </source>
</evidence>
<dbReference type="InterPro" id="IPR003593">
    <property type="entry name" value="AAA+_ATPase"/>
</dbReference>
<comment type="caution">
    <text evidence="3">The sequence shown here is derived from an EMBL/GenBank/DDBJ whole genome shotgun (WGS) entry which is preliminary data.</text>
</comment>
<gene>
    <name evidence="3" type="ORF">PCS_01419</name>
</gene>
<dbReference type="PANTHER" id="PTHR35894">
    <property type="entry name" value="GENERAL SECRETION PATHWAY PROTEIN A-RELATED"/>
    <property type="match status" value="1"/>
</dbReference>
<organism evidence="3 4">
    <name type="scientific">Desulfocurvibacter africanus PCS</name>
    <dbReference type="NCBI Taxonomy" id="1262666"/>
    <lineage>
        <taxon>Bacteria</taxon>
        <taxon>Pseudomonadati</taxon>
        <taxon>Thermodesulfobacteriota</taxon>
        <taxon>Desulfovibrionia</taxon>
        <taxon>Desulfovibrionales</taxon>
        <taxon>Desulfovibrionaceae</taxon>
        <taxon>Desulfocurvibacter</taxon>
    </lineage>
</organism>
<feature type="domain" description="AAA+ ATPase" evidence="2">
    <location>
        <begin position="42"/>
        <end position="188"/>
    </location>
</feature>
<feature type="transmembrane region" description="Helical" evidence="1">
    <location>
        <begin position="325"/>
        <end position="344"/>
    </location>
</feature>
<dbReference type="PANTHER" id="PTHR35894:SF1">
    <property type="entry name" value="PHOSPHORIBULOKINASE _ URIDINE KINASE FAMILY"/>
    <property type="match status" value="1"/>
</dbReference>
<dbReference type="GO" id="GO:0016887">
    <property type="term" value="F:ATP hydrolysis activity"/>
    <property type="evidence" value="ECO:0007669"/>
    <property type="project" value="InterPro"/>
</dbReference>
<dbReference type="Pfam" id="PF13401">
    <property type="entry name" value="AAA_22"/>
    <property type="match status" value="1"/>
</dbReference>
<reference evidence="3 4" key="1">
    <citation type="journal article" date="2013" name="Genome Announc.">
        <title>Draft Genome Sequence for Desulfovibrio africanus Strain PCS.</title>
        <authorList>
            <person name="Brown S.D."/>
            <person name="Utturkar S.M."/>
            <person name="Arkin A.P."/>
            <person name="Deutschbauer A.M."/>
            <person name="Elias D.A."/>
            <person name="Hazen T.C."/>
            <person name="Chakraborty R."/>
        </authorList>
    </citation>
    <scope>NUCLEOTIDE SEQUENCE [LARGE SCALE GENOMIC DNA]</scope>
    <source>
        <strain evidence="3 4">PCS</strain>
    </source>
</reference>
<dbReference type="Proteomes" id="UP000011922">
    <property type="component" value="Unassembled WGS sequence"/>
</dbReference>
<keyword evidence="1" id="KW-1133">Transmembrane helix</keyword>
<accession>M5PUL2</accession>
<evidence type="ECO:0000259" key="2">
    <source>
        <dbReference type="SMART" id="SM00382"/>
    </source>
</evidence>
<protein>
    <submittedName>
        <fullName evidence="3">Type II secretory pathway, component ExeA (Predicted ATPase)</fullName>
    </submittedName>
</protein>
<dbReference type="Gene3D" id="3.40.50.300">
    <property type="entry name" value="P-loop containing nucleotide triphosphate hydrolases"/>
    <property type="match status" value="1"/>
</dbReference>
<dbReference type="PATRIC" id="fig|1262666.3.peg.1437"/>
<sequence>MYRDFFGFTVLPFENAPDPKFFFDQGQYRATYALLLDSVAAGRGLMVVLGPIGTGKTTLSQKLLDKVPAKTSVIWLAMPPQSPVELLQLIAHELGLSVASDSPSFLLRDIRQRLLDLRARGEHSLLIIDESHLMSTQIFESVRILNNLEAGPDKLLQILLLGQKELKDQLDNPQMAPLKQRISLLSVLGRMNKDMVRQYVDHRIQIAGGKPGIFSPEALGLIGHCADGSPRLINSLSHGALQAAFHRGSHTVGVEDAKLSAEGFGLGKPALAYMRSRVTLAAPTDQGMTSQKQGKASPQFGARMRLQGVQARQPMQAQLRLQRTGFFIFVASLVTLATSIVFYLQAVPR</sequence>
<name>M5PUL2_DESAF</name>
<dbReference type="SMART" id="SM00382">
    <property type="entry name" value="AAA"/>
    <property type="match status" value="1"/>
</dbReference>
<proteinExistence type="predicted"/>
<evidence type="ECO:0000313" key="3">
    <source>
        <dbReference type="EMBL" id="EMG37769.1"/>
    </source>
</evidence>
<dbReference type="OrthoDB" id="9779230at2"/>
<keyword evidence="1" id="KW-0812">Transmembrane</keyword>
<dbReference type="RefSeq" id="WP_005985531.1">
    <property type="nucleotide sequence ID" value="NZ_AOSV01000013.1"/>
</dbReference>
<evidence type="ECO:0000313" key="4">
    <source>
        <dbReference type="Proteomes" id="UP000011922"/>
    </source>
</evidence>